<keyword evidence="2" id="KW-1185">Reference proteome</keyword>
<evidence type="ECO:0000313" key="2">
    <source>
        <dbReference type="Proteomes" id="UP000257109"/>
    </source>
</evidence>
<feature type="non-terminal residue" evidence="1">
    <location>
        <position position="1"/>
    </location>
</feature>
<gene>
    <name evidence="1" type="ORF">CR513_47115</name>
</gene>
<dbReference type="AlphaFoldDB" id="A0A371F4R7"/>
<comment type="caution">
    <text evidence="1">The sequence shown here is derived from an EMBL/GenBank/DDBJ whole genome shotgun (WGS) entry which is preliminary data.</text>
</comment>
<reference evidence="1" key="1">
    <citation type="submission" date="2018-05" db="EMBL/GenBank/DDBJ databases">
        <title>Draft genome of Mucuna pruriens seed.</title>
        <authorList>
            <person name="Nnadi N.E."/>
            <person name="Vos R."/>
            <person name="Hasami M.H."/>
            <person name="Devisetty U.K."/>
            <person name="Aguiy J.C."/>
        </authorList>
    </citation>
    <scope>NUCLEOTIDE SEQUENCE [LARGE SCALE GENOMIC DNA]</scope>
    <source>
        <strain evidence="1">JCA_2017</strain>
    </source>
</reference>
<proteinExistence type="predicted"/>
<organism evidence="1 2">
    <name type="scientific">Mucuna pruriens</name>
    <name type="common">Velvet bean</name>
    <name type="synonym">Dolichos pruriens</name>
    <dbReference type="NCBI Taxonomy" id="157652"/>
    <lineage>
        <taxon>Eukaryota</taxon>
        <taxon>Viridiplantae</taxon>
        <taxon>Streptophyta</taxon>
        <taxon>Embryophyta</taxon>
        <taxon>Tracheophyta</taxon>
        <taxon>Spermatophyta</taxon>
        <taxon>Magnoliopsida</taxon>
        <taxon>eudicotyledons</taxon>
        <taxon>Gunneridae</taxon>
        <taxon>Pentapetalae</taxon>
        <taxon>rosids</taxon>
        <taxon>fabids</taxon>
        <taxon>Fabales</taxon>
        <taxon>Fabaceae</taxon>
        <taxon>Papilionoideae</taxon>
        <taxon>50 kb inversion clade</taxon>
        <taxon>NPAAA clade</taxon>
        <taxon>indigoferoid/millettioid clade</taxon>
        <taxon>Phaseoleae</taxon>
        <taxon>Mucuna</taxon>
    </lineage>
</organism>
<protein>
    <submittedName>
        <fullName evidence="1">Uncharacterized protein</fullName>
    </submittedName>
</protein>
<dbReference type="EMBL" id="QJKJ01010571">
    <property type="protein sequence ID" value="RDX73300.1"/>
    <property type="molecule type" value="Genomic_DNA"/>
</dbReference>
<accession>A0A371F4R7</accession>
<dbReference type="Proteomes" id="UP000257109">
    <property type="component" value="Unassembled WGS sequence"/>
</dbReference>
<name>A0A371F4R7_MUCPR</name>
<dbReference type="OrthoDB" id="1436933at2759"/>
<evidence type="ECO:0000313" key="1">
    <source>
        <dbReference type="EMBL" id="RDX73300.1"/>
    </source>
</evidence>
<sequence length="107" mass="12059">MEIGGEKVSIATFGFLEGFNKIKVYRDFLCNPKTIVKDRFNVGGLKVEERLLAYVITWMLTFMGINHAQLFVGRLNASICLQGKGEATCGLSIPLCYPNFQDFWTTL</sequence>
<feature type="non-terminal residue" evidence="1">
    <location>
        <position position="107"/>
    </location>
</feature>